<keyword evidence="5" id="KW-1185">Reference proteome</keyword>
<dbReference type="RefSeq" id="WP_104416863.1">
    <property type="nucleotide sequence ID" value="NZ_PTIT01000009.1"/>
</dbReference>
<gene>
    <name evidence="3" type="ORF">B0H24_102267</name>
    <name evidence="2" type="ORF">BY455_10961</name>
</gene>
<dbReference type="PROSITE" id="PS00409">
    <property type="entry name" value="PROKAR_NTER_METHYL"/>
    <property type="match status" value="1"/>
</dbReference>
<evidence type="ECO:0000313" key="3">
    <source>
        <dbReference type="EMBL" id="PPK53936.1"/>
    </source>
</evidence>
<keyword evidence="1" id="KW-0812">Transmembrane</keyword>
<dbReference type="NCBIfam" id="TIGR02532">
    <property type="entry name" value="IV_pilin_GFxxxE"/>
    <property type="match status" value="1"/>
</dbReference>
<sequence length="269" mass="29682">MAGQRGFTLIELVMVIILLGIVATISVQFVALSTRGAIDVGDRQQRALQGVVISEQITREIREAFPLTVRENGECLEWRPVLGATGYEKLPTGPDFDRVEVRPFGDLIPEGAQLIVYGYGSPRDDLYGSDDPGPVSPPINEVDPLDTTVTFFDSTESHRFRERSPEKRIYAVGNRVSICQGQGANDEWLYRYSDYSHGTDQPTASDLAGKSSRTREVMSANLVSGSLDLRVQPPSLNRGALVHFAFELRDPDGDETTEVGQEVQIRNVP</sequence>
<dbReference type="InterPro" id="IPR012902">
    <property type="entry name" value="N_methyl_site"/>
</dbReference>
<dbReference type="Pfam" id="PF07963">
    <property type="entry name" value="N_methyl"/>
    <property type="match status" value="1"/>
</dbReference>
<evidence type="ECO:0000313" key="5">
    <source>
        <dbReference type="Proteomes" id="UP000239648"/>
    </source>
</evidence>
<dbReference type="AlphaFoldDB" id="A0A2S6G4B6"/>
<comment type="caution">
    <text evidence="3">The sequence shown here is derived from an EMBL/GenBank/DDBJ whole genome shotgun (WGS) entry which is preliminary data.</text>
</comment>
<reference evidence="3 4" key="2">
    <citation type="submission" date="2018-02" db="EMBL/GenBank/DDBJ databases">
        <title>Subsurface microbial communities from deep shales in Ohio and West Virginia, USA.</title>
        <authorList>
            <person name="Wrighton K."/>
        </authorList>
    </citation>
    <scope>NUCLEOTIDE SEQUENCE [LARGE SCALE GENOMIC DNA]</scope>
    <source>
        <strain evidence="3 4">UTICA-S1B9</strain>
    </source>
</reference>
<keyword evidence="1" id="KW-1133">Transmembrane helix</keyword>
<organism evidence="3 4">
    <name type="scientific">Marinobacter persicus</name>
    <dbReference type="NCBI Taxonomy" id="930118"/>
    <lineage>
        <taxon>Bacteria</taxon>
        <taxon>Pseudomonadati</taxon>
        <taxon>Pseudomonadota</taxon>
        <taxon>Gammaproteobacteria</taxon>
        <taxon>Pseudomonadales</taxon>
        <taxon>Marinobacteraceae</taxon>
        <taxon>Marinobacter</taxon>
    </lineage>
</organism>
<dbReference type="OrthoDB" id="9788802at2"/>
<reference evidence="2 5" key="1">
    <citation type="submission" date="2018-02" db="EMBL/GenBank/DDBJ databases">
        <title>Deep subsurface shale carbon reservoir microbial communities from Ohio and West Virginia, USA.</title>
        <authorList>
            <person name="Wrighton K."/>
        </authorList>
    </citation>
    <scope>NUCLEOTIDE SEQUENCE [LARGE SCALE GENOMIC DNA]</scope>
    <source>
        <strain evidence="2 5">UTICA-S1B6</strain>
    </source>
</reference>
<keyword evidence="1" id="KW-0472">Membrane</keyword>
<dbReference type="Proteomes" id="UP000239446">
    <property type="component" value="Unassembled WGS sequence"/>
</dbReference>
<name>A0A2S6G4B6_9GAMM</name>
<dbReference type="Proteomes" id="UP000239648">
    <property type="component" value="Unassembled WGS sequence"/>
</dbReference>
<proteinExistence type="predicted"/>
<evidence type="ECO:0000256" key="1">
    <source>
        <dbReference type="SAM" id="Phobius"/>
    </source>
</evidence>
<protein>
    <submittedName>
        <fullName evidence="3">MSHA biogenesis protein MshO</fullName>
    </submittedName>
</protein>
<dbReference type="InterPro" id="IPR045584">
    <property type="entry name" value="Pilin-like"/>
</dbReference>
<dbReference type="EMBL" id="PTIT01000009">
    <property type="protein sequence ID" value="PPK51810.1"/>
    <property type="molecule type" value="Genomic_DNA"/>
</dbReference>
<accession>A0A2S6G4B6</accession>
<feature type="transmembrane region" description="Helical" evidence="1">
    <location>
        <begin position="12"/>
        <end position="32"/>
    </location>
</feature>
<evidence type="ECO:0000313" key="4">
    <source>
        <dbReference type="Proteomes" id="UP000239446"/>
    </source>
</evidence>
<dbReference type="EMBL" id="PTIU01000022">
    <property type="protein sequence ID" value="PPK53936.1"/>
    <property type="molecule type" value="Genomic_DNA"/>
</dbReference>
<dbReference type="SUPFAM" id="SSF54523">
    <property type="entry name" value="Pili subunits"/>
    <property type="match status" value="1"/>
</dbReference>
<evidence type="ECO:0000313" key="2">
    <source>
        <dbReference type="EMBL" id="PPK51810.1"/>
    </source>
</evidence>